<dbReference type="InterPro" id="IPR006287">
    <property type="entry name" value="DJ-1"/>
</dbReference>
<gene>
    <name evidence="2" type="ORF">GCM10008964_23490</name>
</gene>
<reference evidence="2 3" key="1">
    <citation type="journal article" date="2019" name="Int. J. Syst. Evol. Microbiol.">
        <title>The Global Catalogue of Microorganisms (GCM) 10K type strain sequencing project: providing services to taxonomists for standard genome sequencing and annotation.</title>
        <authorList>
            <consortium name="The Broad Institute Genomics Platform"/>
            <consortium name="The Broad Institute Genome Sequencing Center for Infectious Disease"/>
            <person name="Wu L."/>
            <person name="Ma J."/>
        </authorList>
    </citation>
    <scope>NUCLEOTIDE SEQUENCE [LARGE SCALE GENOMIC DNA]</scope>
    <source>
        <strain evidence="2 3">JCM 6886</strain>
    </source>
</reference>
<name>A0ABN0TWI5_9GAMM</name>
<dbReference type="NCBIfam" id="TIGR01383">
    <property type="entry name" value="not_thiJ"/>
    <property type="match status" value="1"/>
</dbReference>
<dbReference type="InterPro" id="IPR050325">
    <property type="entry name" value="Prot/Nucl_acid_deglycase"/>
</dbReference>
<dbReference type="InterPro" id="IPR029062">
    <property type="entry name" value="Class_I_gatase-like"/>
</dbReference>
<dbReference type="Gene3D" id="3.40.50.880">
    <property type="match status" value="1"/>
</dbReference>
<proteinExistence type="predicted"/>
<dbReference type="SUPFAM" id="SSF52317">
    <property type="entry name" value="Class I glutamine amidotransferase-like"/>
    <property type="match status" value="1"/>
</dbReference>
<protein>
    <submittedName>
        <fullName evidence="2">DJ-1/PfpI family protein</fullName>
    </submittedName>
</protein>
<dbReference type="PANTHER" id="PTHR48094">
    <property type="entry name" value="PROTEIN/NUCLEIC ACID DEGLYCASE DJ-1-RELATED"/>
    <property type="match status" value="1"/>
</dbReference>
<dbReference type="Pfam" id="PF01965">
    <property type="entry name" value="DJ-1_PfpI"/>
    <property type="match status" value="1"/>
</dbReference>
<dbReference type="InterPro" id="IPR002818">
    <property type="entry name" value="DJ-1/PfpI"/>
</dbReference>
<comment type="caution">
    <text evidence="2">The sequence shown here is derived from an EMBL/GenBank/DDBJ whole genome shotgun (WGS) entry which is preliminary data.</text>
</comment>
<sequence>MSTVLIPLAEGFEEIEAVTVIDLLRRAEINVVTASLSQRHQVTGSRQIVLFADHLLEDMVNADFDMIVLPGGQPGTNNLNQDSRISVLLQKQLNANKHIAAICAAPLVLAHAKILNQHKATCYPGAIKQEDWPEISLSDESVIVDDRIITSKGPGTAMDFALTLIEVMTNHQTRHTVEQDLVRK</sequence>
<keyword evidence="3" id="KW-1185">Reference proteome</keyword>
<organism evidence="2 3">
    <name type="scientific">Methylophaga marina</name>
    <dbReference type="NCBI Taxonomy" id="45495"/>
    <lineage>
        <taxon>Bacteria</taxon>
        <taxon>Pseudomonadati</taxon>
        <taxon>Pseudomonadota</taxon>
        <taxon>Gammaproteobacteria</taxon>
        <taxon>Thiotrichales</taxon>
        <taxon>Piscirickettsiaceae</taxon>
        <taxon>Methylophaga</taxon>
    </lineage>
</organism>
<dbReference type="CDD" id="cd03135">
    <property type="entry name" value="GATase1_DJ-1"/>
    <property type="match status" value="1"/>
</dbReference>
<feature type="domain" description="DJ-1/PfpI" evidence="1">
    <location>
        <begin position="3"/>
        <end position="166"/>
    </location>
</feature>
<evidence type="ECO:0000313" key="2">
    <source>
        <dbReference type="EMBL" id="GAA0231630.1"/>
    </source>
</evidence>
<evidence type="ECO:0000313" key="3">
    <source>
        <dbReference type="Proteomes" id="UP001501476"/>
    </source>
</evidence>
<accession>A0ABN0TWI5</accession>
<dbReference type="Proteomes" id="UP001501476">
    <property type="component" value="Unassembled WGS sequence"/>
</dbReference>
<dbReference type="EMBL" id="BAAADG010000018">
    <property type="protein sequence ID" value="GAA0231630.1"/>
    <property type="molecule type" value="Genomic_DNA"/>
</dbReference>
<dbReference type="PANTHER" id="PTHR48094:SF12">
    <property type="entry name" value="PARKINSON DISEASE PROTEIN 7 HOMOLOG"/>
    <property type="match status" value="1"/>
</dbReference>
<dbReference type="RefSeq" id="WP_286305933.1">
    <property type="nucleotide sequence ID" value="NZ_AP027741.1"/>
</dbReference>
<evidence type="ECO:0000259" key="1">
    <source>
        <dbReference type="Pfam" id="PF01965"/>
    </source>
</evidence>